<dbReference type="EMBL" id="PDKO01000005">
    <property type="protein sequence ID" value="RXJ63086.1"/>
    <property type="molecule type" value="Genomic_DNA"/>
</dbReference>
<reference evidence="1 2" key="1">
    <citation type="submission" date="2017-10" db="EMBL/GenBank/DDBJ databases">
        <title>Genomics of the genus Arcobacter.</title>
        <authorList>
            <person name="Perez-Cataluna A."/>
            <person name="Figueras M.J."/>
        </authorList>
    </citation>
    <scope>NUCLEOTIDE SEQUENCE [LARGE SCALE GENOMIC DNA]</scope>
    <source>
        <strain evidence="1 2">DSM 24636</strain>
    </source>
</reference>
<dbReference type="STRING" id="877500.GCA_000935065_01660"/>
<dbReference type="Proteomes" id="UP000290191">
    <property type="component" value="Unassembled WGS sequence"/>
</dbReference>
<dbReference type="RefSeq" id="WP_129081982.1">
    <property type="nucleotide sequence ID" value="NZ_CP041070.1"/>
</dbReference>
<protein>
    <submittedName>
        <fullName evidence="1">Uncharacterized protein</fullName>
    </submittedName>
</protein>
<dbReference type="AlphaFoldDB" id="A0A4Q0XZF6"/>
<organism evidence="1 2">
    <name type="scientific">Halarcobacter anaerophilus</name>
    <dbReference type="NCBI Taxonomy" id="877500"/>
    <lineage>
        <taxon>Bacteria</taxon>
        <taxon>Pseudomonadati</taxon>
        <taxon>Campylobacterota</taxon>
        <taxon>Epsilonproteobacteria</taxon>
        <taxon>Campylobacterales</taxon>
        <taxon>Arcobacteraceae</taxon>
        <taxon>Halarcobacter</taxon>
    </lineage>
</organism>
<accession>A0A4Q0XZF6</accession>
<name>A0A4Q0XZF6_9BACT</name>
<evidence type="ECO:0000313" key="1">
    <source>
        <dbReference type="EMBL" id="RXJ63086.1"/>
    </source>
</evidence>
<evidence type="ECO:0000313" key="2">
    <source>
        <dbReference type="Proteomes" id="UP000290191"/>
    </source>
</evidence>
<comment type="caution">
    <text evidence="1">The sequence shown here is derived from an EMBL/GenBank/DDBJ whole genome shotgun (WGS) entry which is preliminary data.</text>
</comment>
<sequence length="125" mass="14108">MKIEFRKVPQSPKEFTAEYSSVKFEGTFCKISPSLVKIQGHLIGNLTLTCSRCGIEDTVTLDEKSDFLLSDGIYKSDSDEDELVLEIENGTIDFDEILQSEIASIQSDYHICASCEDCDFVEKEY</sequence>
<gene>
    <name evidence="1" type="ORF">CRV06_07440</name>
</gene>
<keyword evidence="2" id="KW-1185">Reference proteome</keyword>
<dbReference type="OrthoDB" id="5361472at2"/>
<proteinExistence type="predicted"/>